<organism evidence="1 2">
    <name type="scientific">Phaeodactylibacter xiamenensis</name>
    <dbReference type="NCBI Taxonomy" id="1524460"/>
    <lineage>
        <taxon>Bacteria</taxon>
        <taxon>Pseudomonadati</taxon>
        <taxon>Bacteroidota</taxon>
        <taxon>Saprospiria</taxon>
        <taxon>Saprospirales</taxon>
        <taxon>Haliscomenobacteraceae</taxon>
        <taxon>Phaeodactylibacter</taxon>
    </lineage>
</organism>
<gene>
    <name evidence="1" type="ORF">IX84_14230</name>
</gene>
<dbReference type="InterPro" id="IPR026341">
    <property type="entry name" value="T9SS_type_B"/>
</dbReference>
<sequence>MRAFPRTGDGFAAAYLYNIITNTYSHHEYLYGQLSEPLEKDSFYYAEFHIRPDSDRGFINKYEMIVTLEPIDSTLPFDGVLNMEPTIEYVGDIITDTTQYTKISGCFTAQGGERYITLGNFNADQETDFIWDPNTAIEKSNYSYFDDVGVFKFSFEHLLNFDTTICAGSCINIANRIDGDYNWQFAGASPSVSQEIAPQQICYDEPGVFDIEVVMTHCAGQDTLLLEGAVTVVPQPTLTADTLQQLQVTAGDTVPLQACATGDTYQWEPSQGLSCTDCTNPLATPQEDITYTVQVWNAGQCAQSCTYEVEVFEQPDPSFALSQDTICSGQCATVEYTGTNLDIGLAFWSFESAAPAQASGLEPQEVCFDEPGQYEISLQVGTALDTLTAVDTIVVLPQPEASTTAPVPYRLQFGERLRLSPCADGQFYAWQSSYPLSCRDCPDPELEAIGNDTLQLLVSNGGNCAVTCRYFVEVEVPDNIYLPTAFSPNDDGRNDFFEPLGPYHETLRLEVYDRWGGLLYKGEGIAARWDGISGGEPATAGLYTYQLLYRDVRDGLVKKVSGGVMLLR</sequence>
<dbReference type="AlphaFoldDB" id="A0A098S5R8"/>
<comment type="caution">
    <text evidence="1">The sequence shown here is derived from an EMBL/GenBank/DDBJ whole genome shotgun (WGS) entry which is preliminary data.</text>
</comment>
<name>A0A098S5R8_9BACT</name>
<protein>
    <recommendedName>
        <fullName evidence="3">PKD domain-containing protein</fullName>
    </recommendedName>
</protein>
<proteinExistence type="predicted"/>
<keyword evidence="2" id="KW-1185">Reference proteome</keyword>
<evidence type="ECO:0008006" key="3">
    <source>
        <dbReference type="Google" id="ProtNLM"/>
    </source>
</evidence>
<dbReference type="NCBIfam" id="TIGR04131">
    <property type="entry name" value="Bac_Flav_CTERM"/>
    <property type="match status" value="1"/>
</dbReference>
<dbReference type="SUPFAM" id="SSF49299">
    <property type="entry name" value="PKD domain"/>
    <property type="match status" value="1"/>
</dbReference>
<dbReference type="EMBL" id="JPOS01000034">
    <property type="protein sequence ID" value="KGE87684.1"/>
    <property type="molecule type" value="Genomic_DNA"/>
</dbReference>
<dbReference type="InterPro" id="IPR035986">
    <property type="entry name" value="PKD_dom_sf"/>
</dbReference>
<evidence type="ECO:0000313" key="1">
    <source>
        <dbReference type="EMBL" id="KGE87684.1"/>
    </source>
</evidence>
<dbReference type="Proteomes" id="UP000029736">
    <property type="component" value="Unassembled WGS sequence"/>
</dbReference>
<accession>A0A098S5R8</accession>
<reference evidence="1 2" key="1">
    <citation type="journal article" date="2014" name="Int. J. Syst. Evol. Microbiol.">
        <title>Phaeodactylibacter xiamenensis gen. nov., sp. nov., a member of the family Saprospiraceae isolated from the marine alga Phaeodactylum tricornutum.</title>
        <authorList>
            <person name="Chen Z.Jr."/>
            <person name="Lei X."/>
            <person name="Lai Q."/>
            <person name="Li Y."/>
            <person name="Zhang B."/>
            <person name="Zhang J."/>
            <person name="Zhang H."/>
            <person name="Yang L."/>
            <person name="Zheng W."/>
            <person name="Tian Y."/>
            <person name="Yu Z."/>
            <person name="Xu H.Jr."/>
            <person name="Zheng T."/>
        </authorList>
    </citation>
    <scope>NUCLEOTIDE SEQUENCE [LARGE SCALE GENOMIC DNA]</scope>
    <source>
        <strain evidence="1 2">KD52</strain>
    </source>
</reference>
<dbReference type="STRING" id="1524460.IX84_14230"/>
<evidence type="ECO:0000313" key="2">
    <source>
        <dbReference type="Proteomes" id="UP000029736"/>
    </source>
</evidence>
<dbReference type="Pfam" id="PF13585">
    <property type="entry name" value="CHU_C"/>
    <property type="match status" value="1"/>
</dbReference>